<dbReference type="PROSITE" id="PS51318">
    <property type="entry name" value="TAT"/>
    <property type="match status" value="1"/>
</dbReference>
<organism evidence="1 2">
    <name type="scientific">Marivibrio halodurans</name>
    <dbReference type="NCBI Taxonomy" id="2039722"/>
    <lineage>
        <taxon>Bacteria</taxon>
        <taxon>Pseudomonadati</taxon>
        <taxon>Pseudomonadota</taxon>
        <taxon>Alphaproteobacteria</taxon>
        <taxon>Rhodospirillales</taxon>
        <taxon>Rhodospirillaceae</taxon>
        <taxon>Marivibrio</taxon>
    </lineage>
</organism>
<dbReference type="SUPFAM" id="SSF63829">
    <property type="entry name" value="Calcium-dependent phosphotriesterase"/>
    <property type="match status" value="1"/>
</dbReference>
<sequence length="643" mass="68797">MEAADDLPSNPSDAPRFAAVLNRRAVMKGGLAAAAALGATGLVPFTGPAAKADSSASGFTFEEIEAGIDATHHVAPGYDADILIRWGDPVTSDAPAFDPMNQNAEAQSRQFGYNNDFVGIVPLSDDRALLCVNHEYTNEELMFPGLGDQEAVDFKDMTADLVAIEKAAHGASVVEIRRGATGKLVVVPGGAYNRRITADTPMRVGGPAAGHARLRTAADPTGTLVLGTFNNCAGGITPWGTYLMAEENFHGYFQGDDAALAAHPHAASLKRYGVPGGWYAWGRFDTRFDIAREPNEPHRFGWIVEVDPKDPTSTPVKRTALGRFKHEGAETILNGDGRVVVYMGDDQRFDYVYRFVSDKVVDPDNPAANRDILDSGELSVARFEADGTIVWMPLVHGTGPLTVENGFASQADVMIDTRLAADALGATPMDRPEDVQPNPVTGRVYVMLTNNTKRAADQRNAANPRAENGYGHIVEIAAPHGDHAAREMTWDMLVLCGDPKGDVGAQWGPGTTANGWFTAPDNAAVDPGGRLWVSTDGNRPGSHSNRCDGLWAMDTEGPARGSGRHFFRCPVGAEMCGPVFTADGETLFLAVQHPADAGVSKWAEFDRPSSFDDPATRWPDFQDGMPPRPSVVMVTKRGGGRIG</sequence>
<comment type="caution">
    <text evidence="1">The sequence shown here is derived from an EMBL/GenBank/DDBJ whole genome shotgun (WGS) entry which is preliminary data.</text>
</comment>
<dbReference type="PANTHER" id="PTHR35399">
    <property type="entry name" value="SLR8030 PROTEIN"/>
    <property type="match status" value="1"/>
</dbReference>
<dbReference type="Pfam" id="PF05787">
    <property type="entry name" value="PhoX"/>
    <property type="match status" value="1"/>
</dbReference>
<dbReference type="Proteomes" id="UP000672602">
    <property type="component" value="Unassembled WGS sequence"/>
</dbReference>
<dbReference type="InterPro" id="IPR006311">
    <property type="entry name" value="TAT_signal"/>
</dbReference>
<proteinExistence type="predicted"/>
<dbReference type="PANTHER" id="PTHR35399:SF2">
    <property type="entry name" value="DUF839 DOMAIN-CONTAINING PROTEIN"/>
    <property type="match status" value="1"/>
</dbReference>
<accession>A0A8J7RYU0</accession>
<gene>
    <name evidence="1" type="ORF">KAJ83_09320</name>
</gene>
<name>A0A8J7RYU0_9PROT</name>
<dbReference type="EMBL" id="JAGMWN010000004">
    <property type="protein sequence ID" value="MBP5857207.1"/>
    <property type="molecule type" value="Genomic_DNA"/>
</dbReference>
<dbReference type="AlphaFoldDB" id="A0A8J7RYU0"/>
<evidence type="ECO:0000313" key="1">
    <source>
        <dbReference type="EMBL" id="MBP5857207.1"/>
    </source>
</evidence>
<keyword evidence="2" id="KW-1185">Reference proteome</keyword>
<evidence type="ECO:0000313" key="2">
    <source>
        <dbReference type="Proteomes" id="UP000672602"/>
    </source>
</evidence>
<reference evidence="1" key="1">
    <citation type="submission" date="2021-04" db="EMBL/GenBank/DDBJ databases">
        <authorList>
            <person name="Zhang D.-C."/>
        </authorList>
    </citation>
    <scope>NUCLEOTIDE SEQUENCE</scope>
    <source>
        <strain evidence="1">CGMCC 1.15697</strain>
    </source>
</reference>
<protein>
    <submittedName>
        <fullName evidence="1">PhoX family phosphatase</fullName>
    </submittedName>
</protein>
<dbReference type="InterPro" id="IPR008557">
    <property type="entry name" value="PhoX"/>
</dbReference>